<dbReference type="AlphaFoldDB" id="A0A1I5XKC5"/>
<feature type="coiled-coil region" evidence="1">
    <location>
        <begin position="418"/>
        <end position="445"/>
    </location>
</feature>
<keyword evidence="6" id="KW-1185">Reference proteome</keyword>
<reference evidence="6" key="1">
    <citation type="submission" date="2016-10" db="EMBL/GenBank/DDBJ databases">
        <authorList>
            <person name="Varghese N."/>
            <person name="Submissions S."/>
        </authorList>
    </citation>
    <scope>NUCLEOTIDE SEQUENCE [LARGE SCALE GENOMIC DNA]</scope>
    <source>
        <strain evidence="6">DSM 11706</strain>
    </source>
</reference>
<dbReference type="NCBIfam" id="TIGR00254">
    <property type="entry name" value="GGDEF"/>
    <property type="match status" value="1"/>
</dbReference>
<dbReference type="STRING" id="126156.SAMN05421670_1567"/>
<dbReference type="InterPro" id="IPR000160">
    <property type="entry name" value="GGDEF_dom"/>
</dbReference>
<dbReference type="FunFam" id="3.30.70.270:FF:000001">
    <property type="entry name" value="Diguanylate cyclase domain protein"/>
    <property type="match status" value="1"/>
</dbReference>
<feature type="transmembrane region" description="Helical" evidence="2">
    <location>
        <begin position="228"/>
        <end position="245"/>
    </location>
</feature>
<dbReference type="Proteomes" id="UP000198734">
    <property type="component" value="Unassembled WGS sequence"/>
</dbReference>
<keyword evidence="2" id="KW-0812">Transmembrane</keyword>
<sequence length="605" mass="69577">MKLKLYLLCIPLLFLLASCTNSENNLPKAKDGVLVLSNDNFSANNKIPLNGEWEFFWEELLNESDIKERTKKMNPPNINVPSYWEDSVYTAHGYGTYYLKVILPVDKVGNTLAITTVNQGTSYTLTVDGERIAANGYAGNSKETSIPEYSDRLVYFTPRDREINIVLHVSNFTHKFGGAFNPVYIGTPEKVMYSHNIQLATSMFIIGGILIMGVYEIFIYLFRRKEKVFLYFGLINIVIAIYSLFKMPYYYNKIFTEVPWIWGHRIEIISIYLLFLLYLLLGKSMYPKEMKKTPVLIGVIISLVCIVLTLVSQPSFYSSLLEYVFIILGIYMIYNLYVVLLAYRRKRPTALVNLIAIMVFFASVVNDVFASLNFIESLPFVTIGFFFYVLIQSINLSREFALKLNEAEELSFDLKKLNLSLDEKIKDRTEELNQKNEELERLTLLDGLTGIYNRRYFEEHLTIYFEEARLSTKLLAVLMIDVDNFKLYNDQKGHVAGDHLLINLAQLLNDLCIPNSFVARYGGEEFSIVLMDYSVQEIIQFAENVRLAVEEEKYEQSSNSTYITISIGVSSTENHSFVHKEELVKRADQALYASKSNGKNQVTFL</sequence>
<feature type="transmembrane region" description="Helical" evidence="2">
    <location>
        <begin position="378"/>
        <end position="396"/>
    </location>
</feature>
<feature type="transmembrane region" description="Helical" evidence="2">
    <location>
        <begin position="260"/>
        <end position="281"/>
    </location>
</feature>
<evidence type="ECO:0000259" key="4">
    <source>
        <dbReference type="PROSITE" id="PS50887"/>
    </source>
</evidence>
<evidence type="ECO:0000313" key="6">
    <source>
        <dbReference type="Proteomes" id="UP000198734"/>
    </source>
</evidence>
<feature type="chain" id="PRO_5039273113" evidence="3">
    <location>
        <begin position="23"/>
        <end position="605"/>
    </location>
</feature>
<feature type="transmembrane region" description="Helical" evidence="2">
    <location>
        <begin position="350"/>
        <end position="372"/>
    </location>
</feature>
<keyword evidence="1" id="KW-0175">Coiled coil</keyword>
<dbReference type="PROSITE" id="PS50887">
    <property type="entry name" value="GGDEF"/>
    <property type="match status" value="1"/>
</dbReference>
<gene>
    <name evidence="5" type="ORF">SAMN05421670_1567</name>
</gene>
<dbReference type="PROSITE" id="PS51257">
    <property type="entry name" value="PROKAR_LIPOPROTEIN"/>
    <property type="match status" value="1"/>
</dbReference>
<dbReference type="SUPFAM" id="SSF55073">
    <property type="entry name" value="Nucleotide cyclase"/>
    <property type="match status" value="1"/>
</dbReference>
<dbReference type="PANTHER" id="PTHR45138:SF9">
    <property type="entry name" value="DIGUANYLATE CYCLASE DGCM-RELATED"/>
    <property type="match status" value="1"/>
</dbReference>
<dbReference type="InterPro" id="IPR043128">
    <property type="entry name" value="Rev_trsase/Diguanyl_cyclase"/>
</dbReference>
<feature type="transmembrane region" description="Helical" evidence="2">
    <location>
        <begin position="199"/>
        <end position="221"/>
    </location>
</feature>
<dbReference type="RefSeq" id="WP_093535907.1">
    <property type="nucleotide sequence ID" value="NZ_FOXU01000002.1"/>
</dbReference>
<feature type="signal peptide" evidence="3">
    <location>
        <begin position="1"/>
        <end position="22"/>
    </location>
</feature>
<evidence type="ECO:0000256" key="3">
    <source>
        <dbReference type="SAM" id="SignalP"/>
    </source>
</evidence>
<dbReference type="InterPro" id="IPR029787">
    <property type="entry name" value="Nucleotide_cyclase"/>
</dbReference>
<dbReference type="GO" id="GO:1902201">
    <property type="term" value="P:negative regulation of bacterial-type flagellum-dependent cell motility"/>
    <property type="evidence" value="ECO:0007669"/>
    <property type="project" value="TreeGrafter"/>
</dbReference>
<dbReference type="GO" id="GO:0043709">
    <property type="term" value="P:cell adhesion involved in single-species biofilm formation"/>
    <property type="evidence" value="ECO:0007669"/>
    <property type="project" value="TreeGrafter"/>
</dbReference>
<name>A0A1I5XKC5_9BACI</name>
<evidence type="ECO:0000256" key="1">
    <source>
        <dbReference type="SAM" id="Coils"/>
    </source>
</evidence>
<dbReference type="GO" id="GO:0052621">
    <property type="term" value="F:diguanylate cyclase activity"/>
    <property type="evidence" value="ECO:0007669"/>
    <property type="project" value="TreeGrafter"/>
</dbReference>
<dbReference type="PANTHER" id="PTHR45138">
    <property type="entry name" value="REGULATORY COMPONENTS OF SENSORY TRANSDUCTION SYSTEM"/>
    <property type="match status" value="1"/>
</dbReference>
<feature type="transmembrane region" description="Helical" evidence="2">
    <location>
        <begin position="323"/>
        <end position="343"/>
    </location>
</feature>
<keyword evidence="2" id="KW-1133">Transmembrane helix</keyword>
<feature type="domain" description="GGDEF" evidence="4">
    <location>
        <begin position="473"/>
        <end position="605"/>
    </location>
</feature>
<dbReference type="Pfam" id="PF00990">
    <property type="entry name" value="GGDEF"/>
    <property type="match status" value="1"/>
</dbReference>
<dbReference type="InterPro" id="IPR008979">
    <property type="entry name" value="Galactose-bd-like_sf"/>
</dbReference>
<dbReference type="OrthoDB" id="9759607at2"/>
<dbReference type="Gene3D" id="3.30.70.270">
    <property type="match status" value="1"/>
</dbReference>
<evidence type="ECO:0000256" key="2">
    <source>
        <dbReference type="SAM" id="Phobius"/>
    </source>
</evidence>
<dbReference type="EMBL" id="FOXU01000002">
    <property type="protein sequence ID" value="SFQ32137.1"/>
    <property type="molecule type" value="Genomic_DNA"/>
</dbReference>
<feature type="transmembrane region" description="Helical" evidence="2">
    <location>
        <begin position="293"/>
        <end position="311"/>
    </location>
</feature>
<protein>
    <submittedName>
        <fullName evidence="5">Diguanylate cyclase (GGDEF) domain-containing protein</fullName>
    </submittedName>
</protein>
<dbReference type="InterPro" id="IPR011623">
    <property type="entry name" value="7TMR_DISM_rcpt_extracell_dom1"/>
</dbReference>
<keyword evidence="3" id="KW-0732">Signal</keyword>
<dbReference type="SUPFAM" id="SSF49785">
    <property type="entry name" value="Galactose-binding domain-like"/>
    <property type="match status" value="1"/>
</dbReference>
<keyword evidence="2" id="KW-0472">Membrane</keyword>
<organism evidence="5 6">
    <name type="scientific">Psychrobacillus psychrotolerans</name>
    <dbReference type="NCBI Taxonomy" id="126156"/>
    <lineage>
        <taxon>Bacteria</taxon>
        <taxon>Bacillati</taxon>
        <taxon>Bacillota</taxon>
        <taxon>Bacilli</taxon>
        <taxon>Bacillales</taxon>
        <taxon>Bacillaceae</taxon>
        <taxon>Psychrobacillus</taxon>
    </lineage>
</organism>
<dbReference type="InterPro" id="IPR050469">
    <property type="entry name" value="Diguanylate_Cyclase"/>
</dbReference>
<dbReference type="Gene3D" id="2.60.120.260">
    <property type="entry name" value="Galactose-binding domain-like"/>
    <property type="match status" value="1"/>
</dbReference>
<dbReference type="SMART" id="SM00267">
    <property type="entry name" value="GGDEF"/>
    <property type="match status" value="1"/>
</dbReference>
<evidence type="ECO:0000313" key="5">
    <source>
        <dbReference type="EMBL" id="SFQ32137.1"/>
    </source>
</evidence>
<proteinExistence type="predicted"/>
<dbReference type="Pfam" id="PF07695">
    <property type="entry name" value="7TMR-DISM_7TM"/>
    <property type="match status" value="1"/>
</dbReference>
<dbReference type="CDD" id="cd01949">
    <property type="entry name" value="GGDEF"/>
    <property type="match status" value="1"/>
</dbReference>
<dbReference type="GO" id="GO:0005886">
    <property type="term" value="C:plasma membrane"/>
    <property type="evidence" value="ECO:0007669"/>
    <property type="project" value="TreeGrafter"/>
</dbReference>
<accession>A0A1I5XKC5</accession>